<feature type="compositionally biased region" description="Polar residues" evidence="1">
    <location>
        <begin position="160"/>
        <end position="170"/>
    </location>
</feature>
<dbReference type="Proteomes" id="UP000266188">
    <property type="component" value="Unassembled WGS sequence"/>
</dbReference>
<proteinExistence type="predicted"/>
<dbReference type="EMBL" id="MVGC01000143">
    <property type="protein sequence ID" value="RJE22936.1"/>
    <property type="molecule type" value="Genomic_DNA"/>
</dbReference>
<keyword evidence="3" id="KW-1185">Reference proteome</keyword>
<protein>
    <submittedName>
        <fullName evidence="2">Uncharacterized protein</fullName>
    </submittedName>
</protein>
<comment type="caution">
    <text evidence="2">The sequence shown here is derived from an EMBL/GenBank/DDBJ whole genome shotgun (WGS) entry which is preliminary data.</text>
</comment>
<reference evidence="3" key="1">
    <citation type="submission" date="2017-02" db="EMBL/GenBank/DDBJ databases">
        <authorList>
            <person name="Tafer H."/>
            <person name="Lopandic K."/>
        </authorList>
    </citation>
    <scope>NUCLEOTIDE SEQUENCE [LARGE SCALE GENOMIC DNA]</scope>
    <source>
        <strain evidence="3">CBS 366.77</strain>
    </source>
</reference>
<gene>
    <name evidence="2" type="ORF">PHISCL_04705</name>
</gene>
<feature type="region of interest" description="Disordered" evidence="1">
    <location>
        <begin position="43"/>
        <end position="271"/>
    </location>
</feature>
<feature type="compositionally biased region" description="Pro residues" evidence="1">
    <location>
        <begin position="85"/>
        <end position="95"/>
    </location>
</feature>
<feature type="compositionally biased region" description="Polar residues" evidence="1">
    <location>
        <begin position="51"/>
        <end position="68"/>
    </location>
</feature>
<sequence length="301" mass="33421">MTASYVQLAPLRQPPFFSHLQTPFVGMCLVDVRSSAWANQLFPPPVPSLGPSRTPTTPGSSESSNHSRLNPEALAFSPAVNSQLPTPPLTPPALQTPPEAGTSMHPVESMSSESNRNTGNPENTMEAGSSEKSLCDALFPTPPETKTSPSDKEMGEDKSQTPSDNSGTPFSSEPESSSSGSGGESMLEELKKALGIKERPKPAVPACERTCPMPNSPRDQNKKPFNQVQKKRRRSRRRSAKVVSKRRPGRRNVVIKKQPNAAFKRQQRREKWKQYEKKKYAPSQYWHMMMIPNWSLKGLRR</sequence>
<dbReference type="OrthoDB" id="4185910at2759"/>
<feature type="compositionally biased region" description="Basic and acidic residues" evidence="1">
    <location>
        <begin position="149"/>
        <end position="159"/>
    </location>
</feature>
<name>A0A3A2ZIQ0_9EURO</name>
<evidence type="ECO:0000313" key="3">
    <source>
        <dbReference type="Proteomes" id="UP000266188"/>
    </source>
</evidence>
<dbReference type="STRING" id="2070753.A0A3A2ZIQ0"/>
<dbReference type="AlphaFoldDB" id="A0A3A2ZIQ0"/>
<organism evidence="2 3">
    <name type="scientific">Aspergillus sclerotialis</name>
    <dbReference type="NCBI Taxonomy" id="2070753"/>
    <lineage>
        <taxon>Eukaryota</taxon>
        <taxon>Fungi</taxon>
        <taxon>Dikarya</taxon>
        <taxon>Ascomycota</taxon>
        <taxon>Pezizomycotina</taxon>
        <taxon>Eurotiomycetes</taxon>
        <taxon>Eurotiomycetidae</taxon>
        <taxon>Eurotiales</taxon>
        <taxon>Aspergillaceae</taxon>
        <taxon>Aspergillus</taxon>
        <taxon>Aspergillus subgen. Polypaecilum</taxon>
    </lineage>
</organism>
<feature type="compositionally biased region" description="Polar residues" evidence="1">
    <location>
        <begin position="109"/>
        <end position="132"/>
    </location>
</feature>
<evidence type="ECO:0000256" key="1">
    <source>
        <dbReference type="SAM" id="MobiDB-lite"/>
    </source>
</evidence>
<accession>A0A3A2ZIQ0</accession>
<feature type="compositionally biased region" description="Basic residues" evidence="1">
    <location>
        <begin position="229"/>
        <end position="254"/>
    </location>
</feature>
<evidence type="ECO:0000313" key="2">
    <source>
        <dbReference type="EMBL" id="RJE22936.1"/>
    </source>
</evidence>
<feature type="compositionally biased region" description="Basic and acidic residues" evidence="1">
    <location>
        <begin position="188"/>
        <end position="201"/>
    </location>
</feature>